<organism evidence="1 2">
    <name type="scientific">Rhizobium altiplani</name>
    <dbReference type="NCBI Taxonomy" id="1864509"/>
    <lineage>
        <taxon>Bacteria</taxon>
        <taxon>Pseudomonadati</taxon>
        <taxon>Pseudomonadota</taxon>
        <taxon>Alphaproteobacteria</taxon>
        <taxon>Hyphomicrobiales</taxon>
        <taxon>Rhizobiaceae</taxon>
        <taxon>Rhizobium/Agrobacterium group</taxon>
        <taxon>Rhizobium</taxon>
    </lineage>
</organism>
<accession>A0A109JHJ8</accession>
<reference evidence="1 2" key="1">
    <citation type="submission" date="2015-11" db="EMBL/GenBank/DDBJ databases">
        <title>Draft Genome Sequence of the Strain BR 10423 (Rhizobium sp.) isolated from nodules of Mimosa pudica.</title>
        <authorList>
            <person name="Barauna A.C."/>
            <person name="Zilli J.E."/>
            <person name="Simoes-Araujo J.L."/>
            <person name="Reis V.M."/>
            <person name="James E.K."/>
            <person name="Reis F.B.Jr."/>
            <person name="Rouws L.F."/>
            <person name="Passos S.R."/>
            <person name="Gois S.R."/>
        </authorList>
    </citation>
    <scope>NUCLEOTIDE SEQUENCE [LARGE SCALE GENOMIC DNA]</scope>
    <source>
        <strain evidence="1 2">BR10423</strain>
    </source>
</reference>
<evidence type="ECO:0000313" key="2">
    <source>
        <dbReference type="Proteomes" id="UP000068164"/>
    </source>
</evidence>
<comment type="caution">
    <text evidence="1">The sequence shown here is derived from an EMBL/GenBank/DDBJ whole genome shotgun (WGS) entry which is preliminary data.</text>
</comment>
<gene>
    <name evidence="1" type="ORF">AS026_11000</name>
</gene>
<name>A0A109JHJ8_9HYPH</name>
<proteinExistence type="predicted"/>
<dbReference type="Proteomes" id="UP000068164">
    <property type="component" value="Unassembled WGS sequence"/>
</dbReference>
<keyword evidence="2" id="KW-1185">Reference proteome</keyword>
<dbReference type="AlphaFoldDB" id="A0A109JHJ8"/>
<evidence type="ECO:0000313" key="1">
    <source>
        <dbReference type="EMBL" id="KWV49088.1"/>
    </source>
</evidence>
<sequence length="88" mass="9856">MAFSARIKARLETIYRSVVELAILNHEVIDKERFDWSQTAAPLFALHRDLERCGPCLVEMAICTSPVDSGRSCSAIDFGELEGERCLP</sequence>
<dbReference type="EMBL" id="LNCD01000092">
    <property type="protein sequence ID" value="KWV49088.1"/>
    <property type="molecule type" value="Genomic_DNA"/>
</dbReference>
<protein>
    <submittedName>
        <fullName evidence="1">Uncharacterized protein</fullName>
    </submittedName>
</protein>